<evidence type="ECO:0000256" key="2">
    <source>
        <dbReference type="ARBA" id="ARBA00022694"/>
    </source>
</evidence>
<dbReference type="EC" id="5.4.99.12" evidence="4"/>
<dbReference type="PANTHER" id="PTHR11142:SF5">
    <property type="entry name" value="TRNA PSEUDOURIDINE(38_39) SYNTHASE"/>
    <property type="match status" value="1"/>
</dbReference>
<feature type="domain" description="Pseudouridine synthase I TruA alpha/beta" evidence="6">
    <location>
        <begin position="1"/>
        <end position="48"/>
    </location>
</feature>
<accession>A0ABR2LLS0</accession>
<sequence length="137" mass="15411">MVSVLFMIGGGLESPNIIDALLDISKTPRKPQYTMASELPLVLHYCEFQDVIFKCTSDVMRNLVEHFTNELRSNLLQAAIVKEALNCLQTLGVEESPGEHHKKKKSHISLILRPMEPSYEERRSKLAMRASSSQPAS</sequence>
<dbReference type="InterPro" id="IPR020103">
    <property type="entry name" value="PsdUridine_synth_cat_dom_sf"/>
</dbReference>
<dbReference type="PANTHER" id="PTHR11142">
    <property type="entry name" value="PSEUDOURIDYLATE SYNTHASE"/>
    <property type="match status" value="1"/>
</dbReference>
<evidence type="ECO:0000256" key="5">
    <source>
        <dbReference type="SAM" id="MobiDB-lite"/>
    </source>
</evidence>
<dbReference type="Proteomes" id="UP001412067">
    <property type="component" value="Unassembled WGS sequence"/>
</dbReference>
<evidence type="ECO:0000313" key="8">
    <source>
        <dbReference type="Proteomes" id="UP001412067"/>
    </source>
</evidence>
<evidence type="ECO:0000256" key="4">
    <source>
        <dbReference type="RuleBase" id="RU003792"/>
    </source>
</evidence>
<name>A0ABR2LLS0_9ASPA</name>
<comment type="catalytic activity">
    <reaction evidence="4">
        <text>uridine(38/39/40) in tRNA = pseudouridine(38/39/40) in tRNA</text>
        <dbReference type="Rhea" id="RHEA:22376"/>
        <dbReference type="Rhea" id="RHEA-COMP:10085"/>
        <dbReference type="Rhea" id="RHEA-COMP:10087"/>
        <dbReference type="ChEBI" id="CHEBI:65314"/>
        <dbReference type="ChEBI" id="CHEBI:65315"/>
        <dbReference type="EC" id="5.4.99.12"/>
    </reaction>
</comment>
<protein>
    <recommendedName>
        <fullName evidence="4">tRNA pseudouridine synthase</fullName>
        <ecNumber evidence="4">5.4.99.12</ecNumber>
    </recommendedName>
</protein>
<reference evidence="7 8" key="1">
    <citation type="journal article" date="2022" name="Nat. Plants">
        <title>Genomes of leafy and leafless Platanthera orchids illuminate the evolution of mycoheterotrophy.</title>
        <authorList>
            <person name="Li M.H."/>
            <person name="Liu K.W."/>
            <person name="Li Z."/>
            <person name="Lu H.C."/>
            <person name="Ye Q.L."/>
            <person name="Zhang D."/>
            <person name="Wang J.Y."/>
            <person name="Li Y.F."/>
            <person name="Zhong Z.M."/>
            <person name="Liu X."/>
            <person name="Yu X."/>
            <person name="Liu D.K."/>
            <person name="Tu X.D."/>
            <person name="Liu B."/>
            <person name="Hao Y."/>
            <person name="Liao X.Y."/>
            <person name="Jiang Y.T."/>
            <person name="Sun W.H."/>
            <person name="Chen J."/>
            <person name="Chen Y.Q."/>
            <person name="Ai Y."/>
            <person name="Zhai J.W."/>
            <person name="Wu S.S."/>
            <person name="Zhou Z."/>
            <person name="Hsiao Y.Y."/>
            <person name="Wu W.L."/>
            <person name="Chen Y.Y."/>
            <person name="Lin Y.F."/>
            <person name="Hsu J.L."/>
            <person name="Li C.Y."/>
            <person name="Wang Z.W."/>
            <person name="Zhao X."/>
            <person name="Zhong W.Y."/>
            <person name="Ma X.K."/>
            <person name="Ma L."/>
            <person name="Huang J."/>
            <person name="Chen G.Z."/>
            <person name="Huang M.Z."/>
            <person name="Huang L."/>
            <person name="Peng D.H."/>
            <person name="Luo Y.B."/>
            <person name="Zou S.Q."/>
            <person name="Chen S.P."/>
            <person name="Lan S."/>
            <person name="Tsai W.C."/>
            <person name="Van de Peer Y."/>
            <person name="Liu Z.J."/>
        </authorList>
    </citation>
    <scope>NUCLEOTIDE SEQUENCE [LARGE SCALE GENOMIC DNA]</scope>
    <source>
        <strain evidence="7">Lor288</strain>
    </source>
</reference>
<dbReference type="Gene3D" id="3.30.70.660">
    <property type="entry name" value="Pseudouridine synthase I, catalytic domain, C-terminal subdomain"/>
    <property type="match status" value="1"/>
</dbReference>
<dbReference type="InterPro" id="IPR020097">
    <property type="entry name" value="PsdUridine_synth_TruA_a/b_dom"/>
</dbReference>
<evidence type="ECO:0000259" key="6">
    <source>
        <dbReference type="Pfam" id="PF01416"/>
    </source>
</evidence>
<dbReference type="InterPro" id="IPR001406">
    <property type="entry name" value="PsdUridine_synth_TruA"/>
</dbReference>
<comment type="caution">
    <text evidence="7">The sequence shown here is derived from an EMBL/GenBank/DDBJ whole genome shotgun (WGS) entry which is preliminary data.</text>
</comment>
<evidence type="ECO:0000313" key="7">
    <source>
        <dbReference type="EMBL" id="KAK8943651.1"/>
    </source>
</evidence>
<organism evidence="7 8">
    <name type="scientific">Platanthera guangdongensis</name>
    <dbReference type="NCBI Taxonomy" id="2320717"/>
    <lineage>
        <taxon>Eukaryota</taxon>
        <taxon>Viridiplantae</taxon>
        <taxon>Streptophyta</taxon>
        <taxon>Embryophyta</taxon>
        <taxon>Tracheophyta</taxon>
        <taxon>Spermatophyta</taxon>
        <taxon>Magnoliopsida</taxon>
        <taxon>Liliopsida</taxon>
        <taxon>Asparagales</taxon>
        <taxon>Orchidaceae</taxon>
        <taxon>Orchidoideae</taxon>
        <taxon>Orchideae</taxon>
        <taxon>Orchidinae</taxon>
        <taxon>Platanthera</taxon>
    </lineage>
</organism>
<keyword evidence="3 4" id="KW-0413">Isomerase</keyword>
<dbReference type="EMBL" id="JBBWWR010000018">
    <property type="protein sequence ID" value="KAK8943651.1"/>
    <property type="molecule type" value="Genomic_DNA"/>
</dbReference>
<keyword evidence="2 4" id="KW-0819">tRNA processing</keyword>
<dbReference type="SUPFAM" id="SSF55120">
    <property type="entry name" value="Pseudouridine synthase"/>
    <property type="match status" value="1"/>
</dbReference>
<dbReference type="Pfam" id="PF01416">
    <property type="entry name" value="PseudoU_synth_1"/>
    <property type="match status" value="1"/>
</dbReference>
<evidence type="ECO:0000256" key="1">
    <source>
        <dbReference type="ARBA" id="ARBA00009375"/>
    </source>
</evidence>
<proteinExistence type="inferred from homology"/>
<feature type="region of interest" description="Disordered" evidence="5">
    <location>
        <begin position="116"/>
        <end position="137"/>
    </location>
</feature>
<evidence type="ECO:0000256" key="3">
    <source>
        <dbReference type="ARBA" id="ARBA00023235"/>
    </source>
</evidence>
<keyword evidence="8" id="KW-1185">Reference proteome</keyword>
<dbReference type="InterPro" id="IPR020095">
    <property type="entry name" value="PsdUridine_synth_TruA_C"/>
</dbReference>
<gene>
    <name evidence="7" type="ORF">KSP40_PGU010031</name>
</gene>
<comment type="similarity">
    <text evidence="1 4">Belongs to the tRNA pseudouridine synthase TruA family.</text>
</comment>